<sequence>MNLNMSIKAMTNAKENTLKKTEGSKDIVNCFFGEIESKLEDMSLNFNTDESNKKDIDFNLLQNIIFNLKYIYNFVNDELKEGKDVEGLNESINNIQVIFDSMNIDKNNLEININNKEGLETLENTLGEIEFKSNLLSNNDKDKLNDLLEKINNDTENIIKKFDINENKSSNNIKSKPTSNSNELLNNDFEDTKNYKKNDLIKETKYRELEINSLINKKNLNQSSSLDNNDLQISKLEDILNKGSIGNLNTNNILKNENTYNLNDSSVKEIRKIFINEDIIKTVNYLKRSGNEEIKIKVNPIELGEMTIKLIKHGEENSLSITVSKNNIFDLVNKNINDITKHLNDMNIKVKDVSININSENQNVFSDNLNQNFNNKNSQQERQKNNQRRIRDIMLEDINEISNIEEDNLNILV</sequence>
<evidence type="ECO:0000313" key="3">
    <source>
        <dbReference type="Proteomes" id="UP000245695"/>
    </source>
</evidence>
<dbReference type="InterPro" id="IPR038610">
    <property type="entry name" value="FliK-like_C_sf"/>
</dbReference>
<dbReference type="CDD" id="cd17470">
    <property type="entry name" value="T3SS_Flik_C"/>
    <property type="match status" value="1"/>
</dbReference>
<evidence type="ECO:0000259" key="1">
    <source>
        <dbReference type="Pfam" id="PF02120"/>
    </source>
</evidence>
<keyword evidence="2" id="KW-0966">Cell projection</keyword>
<dbReference type="EMBL" id="LN650648">
    <property type="protein sequence ID" value="CEI72262.1"/>
    <property type="molecule type" value="Genomic_DNA"/>
</dbReference>
<dbReference type="InterPro" id="IPR021136">
    <property type="entry name" value="Flagellar_hook_control-like_C"/>
</dbReference>
<dbReference type="AlphaFoldDB" id="A0A2P2BPI6"/>
<gene>
    <name evidence="2" type="ORF">FRIFI_0717</name>
</gene>
<dbReference type="RefSeq" id="WP_166504999.1">
    <property type="nucleotide sequence ID" value="NZ_LN650648.1"/>
</dbReference>
<evidence type="ECO:0000313" key="2">
    <source>
        <dbReference type="EMBL" id="CEI72262.1"/>
    </source>
</evidence>
<keyword evidence="2" id="KW-0282">Flagellum</keyword>
<accession>A0A2P2BPI6</accession>
<dbReference type="KEGG" id="rhom:FRIFI_0717"/>
<dbReference type="Proteomes" id="UP000245695">
    <property type="component" value="Chromosome 1"/>
</dbReference>
<keyword evidence="3" id="KW-1185">Reference proteome</keyword>
<dbReference type="Gene3D" id="3.30.750.140">
    <property type="match status" value="1"/>
</dbReference>
<feature type="domain" description="Flagellar hook-length control protein-like C-terminal" evidence="1">
    <location>
        <begin position="282"/>
        <end position="363"/>
    </location>
</feature>
<name>A0A2P2BPI6_9FIRM</name>
<proteinExistence type="predicted"/>
<reference evidence="2 3" key="1">
    <citation type="submission" date="2014-09" db="EMBL/GenBank/DDBJ databases">
        <authorList>
            <person name="Hornung B.V."/>
        </authorList>
    </citation>
    <scope>NUCLEOTIDE SEQUENCE [LARGE SCALE GENOMIC DNA]</scope>
    <source>
        <strain evidence="2 3">FRIFI</strain>
    </source>
</reference>
<keyword evidence="2" id="KW-0969">Cilium</keyword>
<organism evidence="2 3">
    <name type="scientific">Romboutsia hominis</name>
    <dbReference type="NCBI Taxonomy" id="1507512"/>
    <lineage>
        <taxon>Bacteria</taxon>
        <taxon>Bacillati</taxon>
        <taxon>Bacillota</taxon>
        <taxon>Clostridia</taxon>
        <taxon>Peptostreptococcales</taxon>
        <taxon>Peptostreptococcaceae</taxon>
        <taxon>Romboutsia</taxon>
    </lineage>
</organism>
<protein>
    <submittedName>
        <fullName evidence="2">Flagellar hook-length control protein FliK</fullName>
    </submittedName>
</protein>
<dbReference type="Pfam" id="PF02120">
    <property type="entry name" value="Flg_hook"/>
    <property type="match status" value="1"/>
</dbReference>